<dbReference type="Pfam" id="PF01370">
    <property type="entry name" value="Epimerase"/>
    <property type="match status" value="1"/>
</dbReference>
<keyword evidence="2" id="KW-0560">Oxidoreductase</keyword>
<organism evidence="4">
    <name type="scientific">Rhizophora mucronata</name>
    <name type="common">Asiatic mangrove</name>
    <dbReference type="NCBI Taxonomy" id="61149"/>
    <lineage>
        <taxon>Eukaryota</taxon>
        <taxon>Viridiplantae</taxon>
        <taxon>Streptophyta</taxon>
        <taxon>Embryophyta</taxon>
        <taxon>Tracheophyta</taxon>
        <taxon>Spermatophyta</taxon>
        <taxon>Magnoliopsida</taxon>
        <taxon>eudicotyledons</taxon>
        <taxon>Gunneridae</taxon>
        <taxon>Pentapetalae</taxon>
        <taxon>rosids</taxon>
        <taxon>fabids</taxon>
        <taxon>Malpighiales</taxon>
        <taxon>Rhizophoraceae</taxon>
        <taxon>Rhizophora</taxon>
    </lineage>
</organism>
<dbReference type="PANTHER" id="PTHR10366:SF563">
    <property type="entry name" value="CINNAMOYL-COA REDUCTASE 16"/>
    <property type="match status" value="1"/>
</dbReference>
<protein>
    <submittedName>
        <fullName evidence="4">Uncharacterized protein MANES_05G045600</fullName>
    </submittedName>
</protein>
<evidence type="ECO:0000313" key="4">
    <source>
        <dbReference type="EMBL" id="MBW85868.1"/>
    </source>
</evidence>
<keyword evidence="1" id="KW-0521">NADP</keyword>
<proteinExistence type="predicted"/>
<dbReference type="AlphaFoldDB" id="A0A2P2IXC7"/>
<feature type="domain" description="NAD-dependent epimerase/dehydratase" evidence="3">
    <location>
        <begin position="7"/>
        <end position="93"/>
    </location>
</feature>
<dbReference type="Gene3D" id="3.40.50.720">
    <property type="entry name" value="NAD(P)-binding Rossmann-like Domain"/>
    <property type="match status" value="1"/>
</dbReference>
<accession>A0A2P2IXC7</accession>
<evidence type="ECO:0000256" key="2">
    <source>
        <dbReference type="ARBA" id="ARBA00023002"/>
    </source>
</evidence>
<dbReference type="GO" id="GO:0016616">
    <property type="term" value="F:oxidoreductase activity, acting on the CH-OH group of donors, NAD or NADP as acceptor"/>
    <property type="evidence" value="ECO:0007669"/>
    <property type="project" value="TreeGrafter"/>
</dbReference>
<evidence type="ECO:0000259" key="3">
    <source>
        <dbReference type="Pfam" id="PF01370"/>
    </source>
</evidence>
<name>A0A2P2IXC7_RHIMU</name>
<dbReference type="InterPro" id="IPR050425">
    <property type="entry name" value="NAD(P)_dehydrat-like"/>
</dbReference>
<dbReference type="SUPFAM" id="SSF51735">
    <property type="entry name" value="NAD(P)-binding Rossmann-fold domains"/>
    <property type="match status" value="1"/>
</dbReference>
<sequence length="174" mass="19549">MKSFAGSYMISKTLTEKKLLEFASDHALDLVTLIPPFIVGPFICPKLPSSVRISLATAFGEWDQHDALLNLSMVHIDDVARAHIYLFEYPNANGRYICSFKTFTIGEICRAVTTKYSEFPTPSIKIRENFKGFKPPRGPGLSSKKLLESGFEFKYGIDEMFDGAIQCCKEKCCL</sequence>
<evidence type="ECO:0000256" key="1">
    <source>
        <dbReference type="ARBA" id="ARBA00022857"/>
    </source>
</evidence>
<dbReference type="InterPro" id="IPR001509">
    <property type="entry name" value="Epimerase_deHydtase"/>
</dbReference>
<dbReference type="InterPro" id="IPR036291">
    <property type="entry name" value="NAD(P)-bd_dom_sf"/>
</dbReference>
<reference evidence="4" key="1">
    <citation type="submission" date="2018-02" db="EMBL/GenBank/DDBJ databases">
        <title>Rhizophora mucronata_Transcriptome.</title>
        <authorList>
            <person name="Meera S.P."/>
            <person name="Sreeshan A."/>
            <person name="Augustine A."/>
        </authorList>
    </citation>
    <scope>NUCLEOTIDE SEQUENCE</scope>
    <source>
        <tissue evidence="4">Leaf</tissue>
    </source>
</reference>
<dbReference type="PANTHER" id="PTHR10366">
    <property type="entry name" value="NAD DEPENDENT EPIMERASE/DEHYDRATASE"/>
    <property type="match status" value="1"/>
</dbReference>
<dbReference type="EMBL" id="GGEC01005385">
    <property type="protein sequence ID" value="MBW85868.1"/>
    <property type="molecule type" value="Transcribed_RNA"/>
</dbReference>